<gene>
    <name evidence="1" type="ORF">Amon02_000104900</name>
</gene>
<dbReference type="Proteomes" id="UP001165064">
    <property type="component" value="Unassembled WGS sequence"/>
</dbReference>
<accession>A0ACB5STL0</accession>
<keyword evidence="2" id="KW-1185">Reference proteome</keyword>
<evidence type="ECO:0000313" key="1">
    <source>
        <dbReference type="EMBL" id="GME72573.1"/>
    </source>
</evidence>
<comment type="caution">
    <text evidence="1">The sequence shown here is derived from an EMBL/GenBank/DDBJ whole genome shotgun (WGS) entry which is preliminary data.</text>
</comment>
<protein>
    <submittedName>
        <fullName evidence="1">Unnamed protein product</fullName>
    </submittedName>
</protein>
<organism evidence="1 2">
    <name type="scientific">Ambrosiozyma monospora</name>
    <name type="common">Yeast</name>
    <name type="synonym">Endomycopsis monosporus</name>
    <dbReference type="NCBI Taxonomy" id="43982"/>
    <lineage>
        <taxon>Eukaryota</taxon>
        <taxon>Fungi</taxon>
        <taxon>Dikarya</taxon>
        <taxon>Ascomycota</taxon>
        <taxon>Saccharomycotina</taxon>
        <taxon>Pichiomycetes</taxon>
        <taxon>Pichiales</taxon>
        <taxon>Pichiaceae</taxon>
        <taxon>Ambrosiozyma</taxon>
    </lineage>
</organism>
<evidence type="ECO:0000313" key="2">
    <source>
        <dbReference type="Proteomes" id="UP001165064"/>
    </source>
</evidence>
<proteinExistence type="predicted"/>
<dbReference type="EMBL" id="BSXS01000454">
    <property type="protein sequence ID" value="GME72573.1"/>
    <property type="molecule type" value="Genomic_DNA"/>
</dbReference>
<reference evidence="1" key="1">
    <citation type="submission" date="2023-04" db="EMBL/GenBank/DDBJ databases">
        <title>Ambrosiozyma monospora NBRC 10751.</title>
        <authorList>
            <person name="Ichikawa N."/>
            <person name="Sato H."/>
            <person name="Tonouchi N."/>
        </authorList>
    </citation>
    <scope>NUCLEOTIDE SEQUENCE</scope>
    <source>
        <strain evidence="1">NBRC 10751</strain>
    </source>
</reference>
<name>A0ACB5STL0_AMBMO</name>
<sequence>MVLYKRKPVTFLPPPEIPEDFDLESEVWVIEATGEWFLEYEDYLSRMNYYNIKKFVCETSGNSNFTFFEALEVERTELRMMETNFPDPVKEPILRYISFSTIPRIDIVVDDVYSKFKDDFFPMDQVMIKTDKGEKLKGVIREKARFNAITLPDGSTREGFCSYRVLLQNNEEITVNESRRISRLRNTFTKFYVKTFLKMSIGRANRLGSPWVVKPDYAKKYRISLEYPENLKEYEFIMNEPKPVTHQKKKKPGPKAGRPSGSSSGPVHIFDSLKETPPTGPEQEAGLPLPVWKHKWYEVLKRATVFFDDSGDTDGDLVNKNKILQLFEFAGVTICQKFDPEVVNFIVTLRPYSNKTEYQSDDIFFHVHDKKIKVWHYEKCFRFFKSLNITNRKIEQAQRDKLVIKDAAQLGAIDGRLASPYSHSQQNAQQQSKATLAAAKNAFVNILPAPESGSVTPAGASTPGPDGDSQSNGKANGHFKDGKHSTPGPRSATKSRSAAPVNDILLPFTGISLVKPTWQKLEHVDDCSDILEVWLFLNMYAKAFFIDTFTFDDFYAALKWNDPDTVPSLLTEVFCALFKAFMDEEGNMLINLPKVLKKPTVNARAKKFKSKDDDDEGEEQDENEKDAEAANGDDKSEEKKDKSESDAKKEDGKAKEEDEEMEDADGDADDEEEDDSEDEEDEEDIQHNAYSILEFKKTSWKEKLAKRQFKDGGWIMVLIGLLTTIEYINAFKDDIIKTYEILAPGDYNPTLETIHRNFMVNVDINLRAKLLSMLINVLLNGAVVRAFIEKGIEDSANLRRERLDCIKELKLSIEEAQSAAKEVQEHLKTVDVEAVKARLRDEKIARGETDPLVLDPPEKKKKGGRPMLNVLPPEPSELEKAICISDPKFMNLIKVRTDKIKVVDGFKQKKKELEKQLNEIDVQRVKFVGRDRMYNRYWWFERNGLPNLSTSVERDDDEEEDDAESIQEIDDDEDDKYIAETYLMGRLWVQGPADVDRLKFLRFDDEQLTKWRGIYNETEVKTEEEKQQEETNTVANEVKSENKMDVDGNVDGTSEPADPNANTNSTDILLKRDVTPPFVNASKEVFGYVFEEGGEVKDTKGDTILNKFGSAMGSVFSPMQRKVLEEGPDILLSSADWRYIEKPEDIDRLMKWLNHSGEREKLLKKEMAELQDQIKNSLSSRVKSLNIGRKSDEEIQLEKFIAETDPDAVDEPQPQAEADVTNDDTEDSVMEATSEDEDKPRTRRSARQGKRKREESVAERRSKRPRRGDKPSQRVTEREAKKRRERERTLKLQKIEEAKERLEVLRNGMETQNLLNWVNSSAIEKFGYSHYQGPKVAAKNTSRGKRKGKRGGRR</sequence>